<organism evidence="2 3">
    <name type="scientific">Nocardia yunnanensis</name>
    <dbReference type="NCBI Taxonomy" id="2382165"/>
    <lineage>
        <taxon>Bacteria</taxon>
        <taxon>Bacillati</taxon>
        <taxon>Actinomycetota</taxon>
        <taxon>Actinomycetes</taxon>
        <taxon>Mycobacteriales</taxon>
        <taxon>Nocardiaceae</taxon>
        <taxon>Nocardia</taxon>
    </lineage>
</organism>
<evidence type="ECO:0000313" key="2">
    <source>
        <dbReference type="EMBL" id="AYF75325.1"/>
    </source>
</evidence>
<dbReference type="KEGG" id="nyu:D7D52_17230"/>
<gene>
    <name evidence="2" type="ORF">D7D52_17230</name>
</gene>
<evidence type="ECO:0000313" key="3">
    <source>
        <dbReference type="Proteomes" id="UP000267164"/>
    </source>
</evidence>
<keyword evidence="1" id="KW-0175">Coiled coil</keyword>
<dbReference type="OrthoDB" id="9066681at2"/>
<keyword evidence="3" id="KW-1185">Reference proteome</keyword>
<name>A0A386ZFC5_9NOCA</name>
<accession>A0A386ZFC5</accession>
<proteinExistence type="predicted"/>
<protein>
    <submittedName>
        <fullName evidence="2">Uncharacterized protein</fullName>
    </submittedName>
</protein>
<dbReference type="Proteomes" id="UP000267164">
    <property type="component" value="Chromosome"/>
</dbReference>
<dbReference type="EMBL" id="CP032568">
    <property type="protein sequence ID" value="AYF75325.1"/>
    <property type="molecule type" value="Genomic_DNA"/>
</dbReference>
<dbReference type="AlphaFoldDB" id="A0A386ZFC5"/>
<reference evidence="2 3" key="1">
    <citation type="submission" date="2018-09" db="EMBL/GenBank/DDBJ databases">
        <title>Nocardia yunnanensis sp. nov., an actinomycete isolated from a soil sample.</title>
        <authorList>
            <person name="Zhang J."/>
        </authorList>
    </citation>
    <scope>NUCLEOTIDE SEQUENCE [LARGE SCALE GENOMIC DNA]</scope>
    <source>
        <strain evidence="2 3">CFHS0054</strain>
    </source>
</reference>
<feature type="coiled-coil region" evidence="1">
    <location>
        <begin position="106"/>
        <end position="141"/>
    </location>
</feature>
<sequence length="218" mass="23830">MPPGLRALTAPQRALAEFLRVDPDLLAAAAAASPNLAATAADPEAVAGWISGLDSAEKDGLLLRVAFGESIVVQAELLRRVRGATPVEPEVVGARTVADLFDGAARHRAERERVKAAVRKRELARQEVERARERERRLRGLARVGEQAWDRVEALAETGRAASYDEAAELLADLRDLAVRDGRVDEFDCRVAGLHERHARRPALRRRLADPSITGRDC</sequence>
<evidence type="ECO:0000256" key="1">
    <source>
        <dbReference type="SAM" id="Coils"/>
    </source>
</evidence>